<dbReference type="RefSeq" id="WP_172343789.1">
    <property type="nucleotide sequence ID" value="NZ_CASYYZ010000007.1"/>
</dbReference>
<proteinExistence type="predicted"/>
<evidence type="ECO:0000313" key="1">
    <source>
        <dbReference type="EMBL" id="NPE24286.1"/>
    </source>
</evidence>
<evidence type="ECO:0000313" key="2">
    <source>
        <dbReference type="Proteomes" id="UP000820977"/>
    </source>
</evidence>
<protein>
    <recommendedName>
        <fullName evidence="3">ATP-grasp domain-containing protein</fullName>
    </recommendedName>
</protein>
<gene>
    <name evidence="1" type="ORF">HPS54_01915</name>
</gene>
<organism evidence="1 2">
    <name type="scientific">Xylanibacter caecicola</name>
    <dbReference type="NCBI Taxonomy" id="2736294"/>
    <lineage>
        <taxon>Bacteria</taxon>
        <taxon>Pseudomonadati</taxon>
        <taxon>Bacteroidota</taxon>
        <taxon>Bacteroidia</taxon>
        <taxon>Bacteroidales</taxon>
        <taxon>Prevotellaceae</taxon>
        <taxon>Xylanibacter</taxon>
    </lineage>
</organism>
<dbReference type="Gene3D" id="3.30.470.20">
    <property type="entry name" value="ATP-grasp fold, B domain"/>
    <property type="match status" value="1"/>
</dbReference>
<accession>A0ABX2AYH0</accession>
<dbReference type="Proteomes" id="UP000820977">
    <property type="component" value="Unassembled WGS sequence"/>
</dbReference>
<comment type="caution">
    <text evidence="1">The sequence shown here is derived from an EMBL/GenBank/DDBJ whole genome shotgun (WGS) entry which is preliminary data.</text>
</comment>
<sequence>MTRVLAIYRAERFSPNSVERDKAVLDAAGEKLRRLGLDVDYVGERFLTRDMDADVFLTMGRETSTTDILHYKEACGALVINTPAAIRSCARYAVDGMMRAAGIPAAPLEGDLGYWIKRGDEAAQCPADVRYAACAEERDMIVDGFIRRGVDRMVVTAHVEGDLVKFYGVLGTRFFRYFYPTDDGCHKFGDELMNGKARHYDFRIESLCHDAERLASLVGTDVYGGDCIVRSDGSYAIIDFNDFPSFSRCRDEAADAIARLVARRACLGTVNI</sequence>
<evidence type="ECO:0008006" key="3">
    <source>
        <dbReference type="Google" id="ProtNLM"/>
    </source>
</evidence>
<reference evidence="1 2" key="1">
    <citation type="submission" date="2020-05" db="EMBL/GenBank/DDBJ databases">
        <title>Distinct polysaccharide utilization as determinants for interspecies competition between intestinal Prevotella spp.</title>
        <authorList>
            <person name="Galvez E.J.C."/>
            <person name="Iljazovic A."/>
            <person name="Strowig T."/>
        </authorList>
    </citation>
    <scope>NUCLEOTIDE SEQUENCE [LARGE SCALE GENOMIC DNA]</scope>
    <source>
        <strain evidence="1 2">PCHR</strain>
    </source>
</reference>
<dbReference type="EMBL" id="JABKKJ010000002">
    <property type="protein sequence ID" value="NPE24286.1"/>
    <property type="molecule type" value="Genomic_DNA"/>
</dbReference>
<keyword evidence="2" id="KW-1185">Reference proteome</keyword>
<name>A0ABX2AYH0_9BACT</name>